<dbReference type="PANTHER" id="PTHR11085:SF10">
    <property type="entry name" value="NAD-DEPENDENT PROTEIN DEACYLASE SIRTUIN-5, MITOCHONDRIAL-RELATED"/>
    <property type="match status" value="1"/>
</dbReference>
<keyword evidence="3" id="KW-0520">NAD</keyword>
<feature type="binding site" evidence="4">
    <location>
        <position position="141"/>
    </location>
    <ligand>
        <name>Zn(2+)</name>
        <dbReference type="ChEBI" id="CHEBI:29105"/>
    </ligand>
</feature>
<evidence type="ECO:0000256" key="3">
    <source>
        <dbReference type="ARBA" id="ARBA00023027"/>
    </source>
</evidence>
<sequence length="269" mass="29467">MNVLMITGAGISVGSGIDTYRGADGRYTAMEKELGMPIHQFLSTKMLKEKPEVIWKYWLKFALSLTGKAPAPAHLAIKAISEQATDFLELTQNVDGLSLAAGLPPENLVELHGAARKHHCMNCGRHHTLRLEEGMALPPKCFLCDPEDGSTIRPSVLMFGEHLEVELYNKAMAFAAIADVVIISGTSMQFEYLWSFVGLAADNGAMIVYIDPEAEIDQDWIPVSSYSSRTKPLQDRVFCIKDTADNILPMIASNLDGCMGDLKALFDAS</sequence>
<dbReference type="PANTHER" id="PTHR11085">
    <property type="entry name" value="NAD-DEPENDENT PROTEIN DEACYLASE SIRTUIN-5, MITOCHONDRIAL-RELATED"/>
    <property type="match status" value="1"/>
</dbReference>
<feature type="active site" description="Proton acceptor" evidence="4">
    <location>
        <position position="112"/>
    </location>
</feature>
<gene>
    <name evidence="6" type="ORF">JEU22_18205</name>
</gene>
<dbReference type="GO" id="GO:0017136">
    <property type="term" value="F:histone deacetylase activity, NAD-dependent"/>
    <property type="evidence" value="ECO:0007669"/>
    <property type="project" value="TreeGrafter"/>
</dbReference>
<feature type="domain" description="Deacetylase sirtuin-type" evidence="5">
    <location>
        <begin position="1"/>
        <end position="261"/>
    </location>
</feature>
<dbReference type="EC" id="2.3.1.286" evidence="1"/>
<evidence type="ECO:0000313" key="7">
    <source>
        <dbReference type="Proteomes" id="UP000637061"/>
    </source>
</evidence>
<dbReference type="GO" id="GO:0070403">
    <property type="term" value="F:NAD+ binding"/>
    <property type="evidence" value="ECO:0007669"/>
    <property type="project" value="InterPro"/>
</dbReference>
<comment type="caution">
    <text evidence="6">The sequence shown here is derived from an EMBL/GenBank/DDBJ whole genome shotgun (WGS) entry which is preliminary data.</text>
</comment>
<evidence type="ECO:0000256" key="1">
    <source>
        <dbReference type="ARBA" id="ARBA00012928"/>
    </source>
</evidence>
<evidence type="ECO:0000259" key="5">
    <source>
        <dbReference type="PROSITE" id="PS50305"/>
    </source>
</evidence>
<proteinExistence type="predicted"/>
<evidence type="ECO:0000313" key="6">
    <source>
        <dbReference type="EMBL" id="MBI6885844.1"/>
    </source>
</evidence>
<dbReference type="SUPFAM" id="SSF52467">
    <property type="entry name" value="DHS-like NAD/FAD-binding domain"/>
    <property type="match status" value="1"/>
</dbReference>
<dbReference type="InterPro" id="IPR026590">
    <property type="entry name" value="Ssirtuin_cat_dom"/>
</dbReference>
<name>A0A8I1EIJ3_PSEPU</name>
<dbReference type="InterPro" id="IPR003000">
    <property type="entry name" value="Sirtuin"/>
</dbReference>
<dbReference type="InterPro" id="IPR029035">
    <property type="entry name" value="DHS-like_NAD/FAD-binding_dom"/>
</dbReference>
<dbReference type="RefSeq" id="WP_198747771.1">
    <property type="nucleotide sequence ID" value="NZ_JAEHTE010000023.1"/>
</dbReference>
<feature type="binding site" evidence="4">
    <location>
        <position position="144"/>
    </location>
    <ligand>
        <name>Zn(2+)</name>
        <dbReference type="ChEBI" id="CHEBI:29105"/>
    </ligand>
</feature>
<reference evidence="6" key="1">
    <citation type="submission" date="2020-12" db="EMBL/GenBank/DDBJ databases">
        <title>Enhanced detection system for hospital associated transmission using whole genome sequencing surveillance.</title>
        <authorList>
            <person name="Harrison L.H."/>
            <person name="Van Tyne D."/>
            <person name="Marsh J.W."/>
            <person name="Griffith M.P."/>
            <person name="Snyder D.J."/>
            <person name="Cooper V.S."/>
            <person name="Mustapha M."/>
        </authorList>
    </citation>
    <scope>NUCLEOTIDE SEQUENCE</scope>
    <source>
        <strain evidence="6">PSB00042</strain>
    </source>
</reference>
<keyword evidence="2" id="KW-0808">Transferase</keyword>
<dbReference type="GO" id="GO:0046872">
    <property type="term" value="F:metal ion binding"/>
    <property type="evidence" value="ECO:0007669"/>
    <property type="project" value="UniProtKB-KW"/>
</dbReference>
<dbReference type="Gene3D" id="3.30.1600.10">
    <property type="entry name" value="SIR2/SIRT2 'Small Domain"/>
    <property type="match status" value="1"/>
</dbReference>
<accession>A0A8I1EIJ3</accession>
<dbReference type="AlphaFoldDB" id="A0A8I1EIJ3"/>
<feature type="binding site" evidence="4">
    <location>
        <position position="120"/>
    </location>
    <ligand>
        <name>Zn(2+)</name>
        <dbReference type="ChEBI" id="CHEBI:29105"/>
    </ligand>
</feature>
<evidence type="ECO:0000256" key="4">
    <source>
        <dbReference type="PROSITE-ProRule" id="PRU00236"/>
    </source>
</evidence>
<organism evidence="6 7">
    <name type="scientific">Pseudomonas putida</name>
    <name type="common">Arthrobacter siderocapsulatus</name>
    <dbReference type="NCBI Taxonomy" id="303"/>
    <lineage>
        <taxon>Bacteria</taxon>
        <taxon>Pseudomonadati</taxon>
        <taxon>Pseudomonadota</taxon>
        <taxon>Gammaproteobacteria</taxon>
        <taxon>Pseudomonadales</taxon>
        <taxon>Pseudomonadaceae</taxon>
        <taxon>Pseudomonas</taxon>
    </lineage>
</organism>
<dbReference type="PROSITE" id="PS50305">
    <property type="entry name" value="SIRTUIN"/>
    <property type="match status" value="1"/>
</dbReference>
<dbReference type="Proteomes" id="UP000637061">
    <property type="component" value="Unassembled WGS sequence"/>
</dbReference>
<dbReference type="EMBL" id="JAEHTE010000023">
    <property type="protein sequence ID" value="MBI6885844.1"/>
    <property type="molecule type" value="Genomic_DNA"/>
</dbReference>
<protein>
    <recommendedName>
        <fullName evidence="1">protein acetyllysine N-acetyltransferase</fullName>
        <ecNumber evidence="1">2.3.1.286</ecNumber>
    </recommendedName>
</protein>
<keyword evidence="4" id="KW-0862">Zinc</keyword>
<dbReference type="Gene3D" id="3.40.50.1220">
    <property type="entry name" value="TPP-binding domain"/>
    <property type="match status" value="1"/>
</dbReference>
<dbReference type="InterPro" id="IPR026591">
    <property type="entry name" value="Sirtuin_cat_small_dom_sf"/>
</dbReference>
<evidence type="ECO:0000256" key="2">
    <source>
        <dbReference type="ARBA" id="ARBA00022679"/>
    </source>
</evidence>
<keyword evidence="4" id="KW-0479">Metal-binding</keyword>
<dbReference type="Pfam" id="PF02146">
    <property type="entry name" value="SIR2"/>
    <property type="match status" value="1"/>
</dbReference>
<feature type="binding site" evidence="4">
    <location>
        <position position="123"/>
    </location>
    <ligand>
        <name>Zn(2+)</name>
        <dbReference type="ChEBI" id="CHEBI:29105"/>
    </ligand>
</feature>
<dbReference type="InterPro" id="IPR050134">
    <property type="entry name" value="NAD-dep_sirtuin_deacylases"/>
</dbReference>